<reference evidence="2" key="1">
    <citation type="submission" date="2020-10" db="EMBL/GenBank/DDBJ databases">
        <title>Connecting structure to function with the recovery of over 1000 high-quality activated sludge metagenome-assembled genomes encoding full-length rRNA genes using long-read sequencing.</title>
        <authorList>
            <person name="Singleton C.M."/>
            <person name="Petriglieri F."/>
            <person name="Kristensen J.M."/>
            <person name="Kirkegaard R.H."/>
            <person name="Michaelsen T.Y."/>
            <person name="Andersen M.H."/>
            <person name="Karst S.M."/>
            <person name="Dueholm M.S."/>
            <person name="Nielsen P.H."/>
            <person name="Albertsen M."/>
        </authorList>
    </citation>
    <scope>NUCLEOTIDE SEQUENCE</scope>
    <source>
        <strain evidence="2">EsbW_18-Q3-R4-48_MAXAC.044</strain>
    </source>
</reference>
<evidence type="ECO:0000256" key="1">
    <source>
        <dbReference type="SAM" id="SignalP"/>
    </source>
</evidence>
<gene>
    <name evidence="2" type="ORF">IPJ48_11450</name>
</gene>
<evidence type="ECO:0000313" key="3">
    <source>
        <dbReference type="Proteomes" id="UP000886602"/>
    </source>
</evidence>
<accession>A0A9D7F7Q1</accession>
<proteinExistence type="predicted"/>
<dbReference type="Proteomes" id="UP000886602">
    <property type="component" value="Unassembled WGS sequence"/>
</dbReference>
<dbReference type="EMBL" id="JADJNC010000016">
    <property type="protein sequence ID" value="MBK7423654.1"/>
    <property type="molecule type" value="Genomic_DNA"/>
</dbReference>
<keyword evidence="1" id="KW-0732">Signal</keyword>
<comment type="caution">
    <text evidence="2">The sequence shown here is derived from an EMBL/GenBank/DDBJ whole genome shotgun (WGS) entry which is preliminary data.</text>
</comment>
<evidence type="ECO:0000313" key="2">
    <source>
        <dbReference type="EMBL" id="MBK7423654.1"/>
    </source>
</evidence>
<feature type="signal peptide" evidence="1">
    <location>
        <begin position="1"/>
        <end position="38"/>
    </location>
</feature>
<feature type="chain" id="PRO_5039280308" evidence="1">
    <location>
        <begin position="39"/>
        <end position="108"/>
    </location>
</feature>
<sequence>MTTHTSFSTSSGSQTFKRLYRIVGGALFSALLVANAHAAATALATEPFALSTKINALPNVMFVLDDSGSMKSDYLPDWAGPYQATISSVLTIVTPAHRFFNGAYNGVA</sequence>
<protein>
    <submittedName>
        <fullName evidence="2">Uncharacterized protein</fullName>
    </submittedName>
</protein>
<name>A0A9D7F7Q1_9RHOO</name>
<dbReference type="AlphaFoldDB" id="A0A9D7F7Q1"/>
<organism evidence="2 3">
    <name type="scientific">Candidatus Propionivibrio dominans</name>
    <dbReference type="NCBI Taxonomy" id="2954373"/>
    <lineage>
        <taxon>Bacteria</taxon>
        <taxon>Pseudomonadati</taxon>
        <taxon>Pseudomonadota</taxon>
        <taxon>Betaproteobacteria</taxon>
        <taxon>Rhodocyclales</taxon>
        <taxon>Rhodocyclaceae</taxon>
        <taxon>Propionivibrio</taxon>
    </lineage>
</organism>